<comment type="caution">
    <text evidence="2">The sequence shown here is derived from an EMBL/GenBank/DDBJ whole genome shotgun (WGS) entry which is preliminary data.</text>
</comment>
<sequence length="173" mass="20448">MEEISEWKVITPDEHGDWLSQRDDSFGEYIVLGDKGREPQLRLFDNFSLGVATNRDAWVYNSSQVKMTDNIRRMIANYNEELNRFNVVHQNLDRSSRRAAIDSFVTNDPTKISWTRGLKQDFVKIFSYNLMLIIYSSHFTDHLLNNGFILIVSLMKWCFKCLVSFQILRLKIW</sequence>
<feature type="domain" description="Type ISP restriction-modification enzyme LLaBIII C-terminal specificity" evidence="1">
    <location>
        <begin position="43"/>
        <end position="124"/>
    </location>
</feature>
<evidence type="ECO:0000313" key="2">
    <source>
        <dbReference type="EMBL" id="NJB64606.1"/>
    </source>
</evidence>
<gene>
    <name evidence="2" type="ORF">GGR41_000835</name>
</gene>
<organism evidence="2 3">
    <name type="scientific">Paenalcaligenes hominis</name>
    <dbReference type="NCBI Taxonomy" id="643674"/>
    <lineage>
        <taxon>Bacteria</taxon>
        <taxon>Pseudomonadati</taxon>
        <taxon>Pseudomonadota</taxon>
        <taxon>Betaproteobacteria</taxon>
        <taxon>Burkholderiales</taxon>
        <taxon>Alcaligenaceae</taxon>
        <taxon>Paenalcaligenes</taxon>
    </lineage>
</organism>
<accession>A0ABX0WNI3</accession>
<keyword evidence="2" id="KW-0347">Helicase</keyword>
<name>A0ABX0WNI3_9BURK</name>
<proteinExistence type="predicted"/>
<dbReference type="GO" id="GO:0004386">
    <property type="term" value="F:helicase activity"/>
    <property type="evidence" value="ECO:0007669"/>
    <property type="project" value="UniProtKB-KW"/>
</dbReference>
<evidence type="ECO:0000259" key="1">
    <source>
        <dbReference type="Pfam" id="PF18135"/>
    </source>
</evidence>
<evidence type="ECO:0000313" key="3">
    <source>
        <dbReference type="Proteomes" id="UP000783934"/>
    </source>
</evidence>
<dbReference type="InterPro" id="IPR041635">
    <property type="entry name" value="Type_ISP_LLaBIII_C"/>
</dbReference>
<protein>
    <submittedName>
        <fullName evidence="2">Helicase</fullName>
    </submittedName>
</protein>
<keyword evidence="2" id="KW-0547">Nucleotide-binding</keyword>
<reference evidence="2 3" key="1">
    <citation type="submission" date="2020-03" db="EMBL/GenBank/DDBJ databases">
        <title>Genomic Encyclopedia of Type Strains, Phase IV (KMG-IV): sequencing the most valuable type-strain genomes for metagenomic binning, comparative biology and taxonomic classification.</title>
        <authorList>
            <person name="Goeker M."/>
        </authorList>
    </citation>
    <scope>NUCLEOTIDE SEQUENCE [LARGE SCALE GENOMIC DNA]</scope>
    <source>
        <strain evidence="2 3">DSM 26613</strain>
    </source>
</reference>
<dbReference type="Proteomes" id="UP000783934">
    <property type="component" value="Unassembled WGS sequence"/>
</dbReference>
<keyword evidence="2" id="KW-0067">ATP-binding</keyword>
<dbReference type="EMBL" id="JAATIZ010000002">
    <property type="protein sequence ID" value="NJB64606.1"/>
    <property type="molecule type" value="Genomic_DNA"/>
</dbReference>
<keyword evidence="2" id="KW-0378">Hydrolase</keyword>
<dbReference type="Pfam" id="PF18135">
    <property type="entry name" value="Type_ISP_C"/>
    <property type="match status" value="1"/>
</dbReference>
<keyword evidence="3" id="KW-1185">Reference proteome</keyword>